<protein>
    <submittedName>
        <fullName evidence="2">Uncharacterized protein</fullName>
    </submittedName>
</protein>
<feature type="transmembrane region" description="Helical" evidence="1">
    <location>
        <begin position="49"/>
        <end position="67"/>
    </location>
</feature>
<organism evidence="2 3">
    <name type="scientific">Candidatus Fimimorpha faecalis</name>
    <dbReference type="NCBI Taxonomy" id="2840824"/>
    <lineage>
        <taxon>Bacteria</taxon>
        <taxon>Bacillati</taxon>
        <taxon>Bacillota</taxon>
        <taxon>Clostridia</taxon>
        <taxon>Eubacteriales</taxon>
        <taxon>Candidatus Fimimorpha</taxon>
    </lineage>
</organism>
<gene>
    <name evidence="2" type="ORF">IAC96_10040</name>
</gene>
<evidence type="ECO:0000313" key="3">
    <source>
        <dbReference type="Proteomes" id="UP000824201"/>
    </source>
</evidence>
<keyword evidence="1" id="KW-0812">Transmembrane</keyword>
<keyword evidence="1" id="KW-0472">Membrane</keyword>
<reference evidence="2" key="2">
    <citation type="journal article" date="2021" name="PeerJ">
        <title>Extensive microbial diversity within the chicken gut microbiome revealed by metagenomics and culture.</title>
        <authorList>
            <person name="Gilroy R."/>
            <person name="Ravi A."/>
            <person name="Getino M."/>
            <person name="Pursley I."/>
            <person name="Horton D.L."/>
            <person name="Alikhan N.F."/>
            <person name="Baker D."/>
            <person name="Gharbi K."/>
            <person name="Hall N."/>
            <person name="Watson M."/>
            <person name="Adriaenssens E.M."/>
            <person name="Foster-Nyarko E."/>
            <person name="Jarju S."/>
            <person name="Secka A."/>
            <person name="Antonio M."/>
            <person name="Oren A."/>
            <person name="Chaudhuri R.R."/>
            <person name="La Ragione R."/>
            <person name="Hildebrand F."/>
            <person name="Pallen M.J."/>
        </authorList>
    </citation>
    <scope>NUCLEOTIDE SEQUENCE</scope>
    <source>
        <strain evidence="2">ChiW13-3771</strain>
    </source>
</reference>
<accession>A0A9D1JDR1</accession>
<dbReference type="AlphaFoldDB" id="A0A9D1JDR1"/>
<evidence type="ECO:0000256" key="1">
    <source>
        <dbReference type="SAM" id="Phobius"/>
    </source>
</evidence>
<feature type="transmembrane region" description="Helical" evidence="1">
    <location>
        <begin position="18"/>
        <end position="42"/>
    </location>
</feature>
<name>A0A9D1JDR1_9FIRM</name>
<evidence type="ECO:0000313" key="2">
    <source>
        <dbReference type="EMBL" id="HIR89279.1"/>
    </source>
</evidence>
<keyword evidence="1" id="KW-1133">Transmembrane helix</keyword>
<dbReference type="EMBL" id="DVHN01000129">
    <property type="protein sequence ID" value="HIR89279.1"/>
    <property type="molecule type" value="Genomic_DNA"/>
</dbReference>
<sequence>MEVVKVILEYSIIFFEPIANVVGMVVLILLMMGSVVYCAIWMIKKIWKLLVVAATVVFLLILFYTVAPII</sequence>
<proteinExistence type="predicted"/>
<comment type="caution">
    <text evidence="2">The sequence shown here is derived from an EMBL/GenBank/DDBJ whole genome shotgun (WGS) entry which is preliminary data.</text>
</comment>
<dbReference type="Proteomes" id="UP000824201">
    <property type="component" value="Unassembled WGS sequence"/>
</dbReference>
<reference evidence="2" key="1">
    <citation type="submission" date="2020-10" db="EMBL/GenBank/DDBJ databases">
        <authorList>
            <person name="Gilroy R."/>
        </authorList>
    </citation>
    <scope>NUCLEOTIDE SEQUENCE</scope>
    <source>
        <strain evidence="2">ChiW13-3771</strain>
    </source>
</reference>